<evidence type="ECO:0000256" key="4">
    <source>
        <dbReference type="ARBA" id="ARBA00012268"/>
    </source>
</evidence>
<dbReference type="InterPro" id="IPR044901">
    <property type="entry name" value="Trehalose_TreZ_E-set_sf"/>
</dbReference>
<organism evidence="17">
    <name type="scientific">uncultured Phycisphaerae bacterium</name>
    <dbReference type="NCBI Taxonomy" id="904963"/>
    <lineage>
        <taxon>Bacteria</taxon>
        <taxon>Pseudomonadati</taxon>
        <taxon>Planctomycetota</taxon>
        <taxon>Phycisphaerae</taxon>
        <taxon>environmental samples</taxon>
    </lineage>
</organism>
<dbReference type="InterPro" id="IPR013783">
    <property type="entry name" value="Ig-like_fold"/>
</dbReference>
<dbReference type="Pfam" id="PF00128">
    <property type="entry name" value="Alpha-amylase"/>
    <property type="match status" value="1"/>
</dbReference>
<evidence type="ECO:0000256" key="10">
    <source>
        <dbReference type="ARBA" id="ARBA00034013"/>
    </source>
</evidence>
<dbReference type="PANTHER" id="PTHR43651">
    <property type="entry name" value="1,4-ALPHA-GLUCAN-BRANCHING ENZYME"/>
    <property type="match status" value="1"/>
</dbReference>
<dbReference type="SUPFAM" id="SSF81296">
    <property type="entry name" value="E set domains"/>
    <property type="match status" value="1"/>
</dbReference>
<keyword evidence="6" id="KW-0963">Cytoplasm</keyword>
<evidence type="ECO:0000256" key="8">
    <source>
        <dbReference type="ARBA" id="ARBA00023277"/>
    </source>
</evidence>
<dbReference type="GO" id="GO:0033942">
    <property type="term" value="F:4-alpha-D-(1-&gt;4)-alpha-D-glucanotrehalose trehalohydrolase activity"/>
    <property type="evidence" value="ECO:0007669"/>
    <property type="project" value="UniProtKB-EC"/>
</dbReference>
<evidence type="ECO:0000256" key="1">
    <source>
        <dbReference type="ARBA" id="ARBA00004496"/>
    </source>
</evidence>
<dbReference type="AlphaFoldDB" id="A0A6J4QHL9"/>
<sequence length="591" mass="65171">MDRMNTRTTESLPGRRCGAVGLPDGSVRWRVWAPLAGRVDLVLIDGERRRTVAMRPDDNNVEEPGHFAHVEPNVPDGQRYAYKLDGGEERQDPCSLSQPDGVPGPSAVVRPARFSWTDANWRGVRRADLVFYELHVGTFTPAGTFDAVIERLPALKELGVTAIEIMPVNQFPGSRNWGYDGVLSYAAQNTYGGPHGLARLVDACHAHGLAAVLDVVYNHFGPEANFLHEFGPYFTEKYKTPWGKAVNFDDAGSDAVRDFVLDNARMWLEEFHFDGLRLDAVHAIYDLGARHILRAIRDVADDVAARQNRDVHVVAESDLNDPRIVNPPERGGHGHDAQWSDDFHHAVHAFLTGERRGYYADYGAARQLAHVLNTPFLHAGHYSPGRRRKHGAPPTGLPGDQFVVCIQNHDQVGNRAKGDRLTTLLASPAKQRLAASLLLLAPHLPLLFMGEEYGEDRPFPFFCSFAGEDLTRAVREGRKREFAELVGGGEEVPLPDALETFQSAVLSWTWPDGTPRAGIRRLYADLLAARRAWPAMRDFTNRTARLLGQENDGAVIELARGTGGDSLSACFNLTDRPQALPAGGEGGTAQQ</sequence>
<evidence type="ECO:0000313" key="17">
    <source>
        <dbReference type="EMBL" id="CAA9442271.1"/>
    </source>
</evidence>
<dbReference type="InterPro" id="IPR004193">
    <property type="entry name" value="Glyco_hydro_13_N"/>
</dbReference>
<feature type="binding site" evidence="13">
    <location>
        <begin position="341"/>
        <end position="345"/>
    </location>
    <ligand>
        <name>substrate</name>
    </ligand>
</feature>
<evidence type="ECO:0000256" key="2">
    <source>
        <dbReference type="ARBA" id="ARBA00005199"/>
    </source>
</evidence>
<evidence type="ECO:0000259" key="16">
    <source>
        <dbReference type="SMART" id="SM00642"/>
    </source>
</evidence>
<dbReference type="Gene3D" id="2.60.40.10">
    <property type="entry name" value="Immunoglobulins"/>
    <property type="match status" value="1"/>
</dbReference>
<feature type="region of interest" description="Disordered" evidence="15">
    <location>
        <begin position="88"/>
        <end position="107"/>
    </location>
</feature>
<dbReference type="NCBIfam" id="TIGR02402">
    <property type="entry name" value="trehalose_TreZ"/>
    <property type="match status" value="1"/>
</dbReference>
<dbReference type="EMBL" id="CADCUQ010000993">
    <property type="protein sequence ID" value="CAA9442271.1"/>
    <property type="molecule type" value="Genomic_DNA"/>
</dbReference>
<proteinExistence type="inferred from homology"/>
<feature type="domain" description="Glycosyl hydrolase family 13 catalytic" evidence="16">
    <location>
        <begin position="108"/>
        <end position="478"/>
    </location>
</feature>
<feature type="active site" description="Nucleophile" evidence="12">
    <location>
        <position position="279"/>
    </location>
</feature>
<dbReference type="InterPro" id="IPR014756">
    <property type="entry name" value="Ig_E-set"/>
</dbReference>
<evidence type="ECO:0000256" key="11">
    <source>
        <dbReference type="NCBIfam" id="TIGR02402"/>
    </source>
</evidence>
<dbReference type="CDD" id="cd11325">
    <property type="entry name" value="AmyAc_GTHase"/>
    <property type="match status" value="1"/>
</dbReference>
<comment type="subcellular location">
    <subcellularLocation>
        <location evidence="1 12">Cytoplasm</location>
    </subcellularLocation>
</comment>
<dbReference type="InterPro" id="IPR012768">
    <property type="entry name" value="Trehalose_TreZ"/>
</dbReference>
<keyword evidence="9 17" id="KW-0326">Glycosidase</keyword>
<gene>
    <name evidence="17" type="ORF">AVDCRST_MAG64-4279</name>
</gene>
<dbReference type="GO" id="GO:0005992">
    <property type="term" value="P:trehalose biosynthetic process"/>
    <property type="evidence" value="ECO:0007669"/>
    <property type="project" value="UniProtKB-UniRule"/>
</dbReference>
<feature type="binding site" evidence="13">
    <location>
        <begin position="277"/>
        <end position="282"/>
    </location>
    <ligand>
        <name>substrate</name>
    </ligand>
</feature>
<evidence type="ECO:0000256" key="6">
    <source>
        <dbReference type="ARBA" id="ARBA00022490"/>
    </source>
</evidence>
<comment type="pathway">
    <text evidence="2">Glycan biosynthesis; trehalose biosynthesis.</text>
</comment>
<reference evidence="17" key="1">
    <citation type="submission" date="2020-02" db="EMBL/GenBank/DDBJ databases">
        <authorList>
            <person name="Meier V. D."/>
        </authorList>
    </citation>
    <scope>NUCLEOTIDE SEQUENCE</scope>
    <source>
        <strain evidence="17">AVDCRST_MAG64</strain>
    </source>
</reference>
<evidence type="ECO:0000256" key="5">
    <source>
        <dbReference type="ARBA" id="ARBA00015938"/>
    </source>
</evidence>
<feature type="binding site" evidence="13">
    <location>
        <begin position="409"/>
        <end position="414"/>
    </location>
    <ligand>
        <name>substrate</name>
    </ligand>
</feature>
<evidence type="ECO:0000256" key="15">
    <source>
        <dbReference type="SAM" id="MobiDB-lite"/>
    </source>
</evidence>
<feature type="site" description="Transition state stabilizer" evidence="14">
    <location>
        <position position="410"/>
    </location>
</feature>
<feature type="active site" description="Proton donor" evidence="12">
    <location>
        <position position="316"/>
    </location>
</feature>
<dbReference type="SMART" id="SM00642">
    <property type="entry name" value="Aamy"/>
    <property type="match status" value="1"/>
</dbReference>
<dbReference type="PIRSF" id="PIRSF006337">
    <property type="entry name" value="Trehalose_TreZ"/>
    <property type="match status" value="1"/>
</dbReference>
<evidence type="ECO:0000256" key="3">
    <source>
        <dbReference type="ARBA" id="ARBA00008061"/>
    </source>
</evidence>
<comment type="similarity">
    <text evidence="3">Belongs to the glycosyl hydrolase 13 family.</text>
</comment>
<accession>A0A6J4QHL9</accession>
<dbReference type="UniPathway" id="UPA00299"/>
<dbReference type="PANTHER" id="PTHR43651:SF11">
    <property type="entry name" value="MALTO-OLIGOSYLTREHALOSE TREHALOHYDROLASE"/>
    <property type="match status" value="1"/>
</dbReference>
<evidence type="ECO:0000256" key="14">
    <source>
        <dbReference type="PIRSR" id="PIRSR006337-3"/>
    </source>
</evidence>
<evidence type="ECO:0000256" key="12">
    <source>
        <dbReference type="PIRSR" id="PIRSR006337-1"/>
    </source>
</evidence>
<dbReference type="CDD" id="cd02853">
    <property type="entry name" value="E_set_MTHase_like_N"/>
    <property type="match status" value="1"/>
</dbReference>
<name>A0A6J4QHL9_9BACT</name>
<comment type="catalytic activity">
    <reaction evidence="10">
        <text>hydrolysis of (1-&gt;4)-alpha-D-glucosidic linkage in 4-alpha-D-[(1-&gt;4)-alpha-D-glucanosyl]n trehalose to yield trehalose and (1-&gt;4)-alpha-D-glucan.</text>
        <dbReference type="EC" id="3.2.1.141"/>
    </reaction>
</comment>
<dbReference type="SUPFAM" id="SSF51445">
    <property type="entry name" value="(Trans)glycosidases"/>
    <property type="match status" value="1"/>
</dbReference>
<dbReference type="InterPro" id="IPR006047">
    <property type="entry name" value="GH13_cat_dom"/>
</dbReference>
<evidence type="ECO:0000256" key="13">
    <source>
        <dbReference type="PIRSR" id="PIRSR006337-2"/>
    </source>
</evidence>
<keyword evidence="7 17" id="KW-0378">Hydrolase</keyword>
<dbReference type="Gene3D" id="1.10.10.760">
    <property type="entry name" value="E-set domains of sugar-utilizing enzymes"/>
    <property type="match status" value="1"/>
</dbReference>
<dbReference type="InterPro" id="IPR017853">
    <property type="entry name" value="GH"/>
</dbReference>
<dbReference type="Gene3D" id="3.20.20.80">
    <property type="entry name" value="Glycosidases"/>
    <property type="match status" value="1"/>
</dbReference>
<dbReference type="Pfam" id="PF02922">
    <property type="entry name" value="CBM_48"/>
    <property type="match status" value="1"/>
</dbReference>
<keyword evidence="8" id="KW-0119">Carbohydrate metabolism</keyword>
<feature type="non-terminal residue" evidence="17">
    <location>
        <position position="591"/>
    </location>
</feature>
<evidence type="ECO:0000256" key="7">
    <source>
        <dbReference type="ARBA" id="ARBA00022801"/>
    </source>
</evidence>
<dbReference type="EC" id="3.2.1.141" evidence="4 11"/>
<evidence type="ECO:0000256" key="9">
    <source>
        <dbReference type="ARBA" id="ARBA00023295"/>
    </source>
</evidence>
<protein>
    <recommendedName>
        <fullName evidence="5 11">Malto-oligosyltrehalose trehalohydrolase</fullName>
        <ecNumber evidence="4 11">3.2.1.141</ecNumber>
    </recommendedName>
</protein>
<dbReference type="GO" id="GO:0005737">
    <property type="term" value="C:cytoplasm"/>
    <property type="evidence" value="ECO:0007669"/>
    <property type="project" value="UniProtKB-SubCell"/>
</dbReference>